<feature type="chain" id="PRO_5015567764" evidence="8">
    <location>
        <begin position="25"/>
        <end position="704"/>
    </location>
</feature>
<sequence>MRRMASLHRPVLIAAMAAAALTTAACHRDGTAPSADTRTTPAPSTPKLGDFGFDMAGMDRSVTPGDDFFRYASGNWVKTTQIPDDRSSVNSFVSIAIDTERHSRDIIEGAAANDRVTGEDKQIGDYYAAYMDEASIEAKGVRPVQPELDAIAQLEDKQALARTLGGQLRADVDLLNSTNFYTDRLFGLWVSQDLHTPGRYAPYLVQGGLGMPERSFYLDGGRMGQLREAYRAHIVKVLELAGIDDAQARAARILALEVAIARVHATPEQTNNVQAGANAWKQADFARNAPGLEWALFFDAAGLRAQQDFIVWQPQAVRGLSALVKSEPLETWKDYLRFRALDRASPYLSKAFADERFAFYGTTLEGTPQQRQRWKRGIDATNAALGEAVGKRYVQKYVSAQTKARAEEMVKNLIAAFGKRIDALEWMTPETKRHARAKIAGLTVAVGYPDSWRDYSALDVRRDDALGNVERAGLFEYRRNIAKLGKAVDHREWYMLPQEVNALNVPLENRLIFPAAILQPPFFDPAADDAVNYGAIGAVMGHEISHSFDNMGALFDEHGELHNWWTPQDLKKFEAAGNALAAQFSAYKPFDDLSVNGKLTLGENIADVAGLATAYDAYQLSLQGKQPQTIDGFSPDQRFFLGFAQAWRGKYRDAALRNAVLTDVHAPGRFRAQTVRNLDAWYPAFNVQQGEQLYLPPEQRVRIW</sequence>
<dbReference type="SUPFAM" id="SSF55486">
    <property type="entry name" value="Metalloproteases ('zincins'), catalytic domain"/>
    <property type="match status" value="1"/>
</dbReference>
<evidence type="ECO:0000256" key="2">
    <source>
        <dbReference type="ARBA" id="ARBA00022670"/>
    </source>
</evidence>
<dbReference type="GO" id="GO:0004222">
    <property type="term" value="F:metalloendopeptidase activity"/>
    <property type="evidence" value="ECO:0007669"/>
    <property type="project" value="InterPro"/>
</dbReference>
<keyword evidence="12" id="KW-1185">Reference proteome</keyword>
<proteinExistence type="predicted"/>
<evidence type="ECO:0000256" key="6">
    <source>
        <dbReference type="ARBA" id="ARBA00023049"/>
    </source>
</evidence>
<dbReference type="InterPro" id="IPR000718">
    <property type="entry name" value="Peptidase_M13"/>
</dbReference>
<evidence type="ECO:0000256" key="1">
    <source>
        <dbReference type="ARBA" id="ARBA00001947"/>
    </source>
</evidence>
<gene>
    <name evidence="11" type="ORF">XpiCFBP4643_11995</name>
</gene>
<feature type="signal peptide" evidence="8">
    <location>
        <begin position="1"/>
        <end position="24"/>
    </location>
</feature>
<dbReference type="PROSITE" id="PS51257">
    <property type="entry name" value="PROKAR_LIPOPROTEIN"/>
    <property type="match status" value="1"/>
</dbReference>
<comment type="cofactor">
    <cofactor evidence="1">
        <name>Zn(2+)</name>
        <dbReference type="ChEBI" id="CHEBI:29105"/>
    </cofactor>
</comment>
<evidence type="ECO:0000313" key="11">
    <source>
        <dbReference type="EMBL" id="PPU67954.1"/>
    </source>
</evidence>
<evidence type="ECO:0000256" key="8">
    <source>
        <dbReference type="SAM" id="SignalP"/>
    </source>
</evidence>
<dbReference type="InterPro" id="IPR042089">
    <property type="entry name" value="Peptidase_M13_dom_2"/>
</dbReference>
<evidence type="ECO:0000256" key="4">
    <source>
        <dbReference type="ARBA" id="ARBA00022801"/>
    </source>
</evidence>
<dbReference type="Pfam" id="PF05649">
    <property type="entry name" value="Peptidase_M13_N"/>
    <property type="match status" value="1"/>
</dbReference>
<feature type="domain" description="Peptidase M13 N-terminal" evidence="10">
    <location>
        <begin position="64"/>
        <end position="449"/>
    </location>
</feature>
<dbReference type="InterPro" id="IPR008753">
    <property type="entry name" value="Peptidase_M13_N"/>
</dbReference>
<dbReference type="PANTHER" id="PTHR11733">
    <property type="entry name" value="ZINC METALLOPROTEASE FAMILY M13 NEPRILYSIN-RELATED"/>
    <property type="match status" value="1"/>
</dbReference>
<dbReference type="GO" id="GO:0046872">
    <property type="term" value="F:metal ion binding"/>
    <property type="evidence" value="ECO:0007669"/>
    <property type="project" value="UniProtKB-KW"/>
</dbReference>
<accession>A0A2S7D2J8</accession>
<dbReference type="AlphaFoldDB" id="A0A2S7D2J8"/>
<dbReference type="PANTHER" id="PTHR11733:SF211">
    <property type="entry name" value="OLIGOPEPTIDASE LIPOPROTEIN M13 FAMILY"/>
    <property type="match status" value="1"/>
</dbReference>
<evidence type="ECO:0000256" key="7">
    <source>
        <dbReference type="SAM" id="MobiDB-lite"/>
    </source>
</evidence>
<organism evidence="11 12">
    <name type="scientific">Xanthomonas pisi</name>
    <dbReference type="NCBI Taxonomy" id="56457"/>
    <lineage>
        <taxon>Bacteria</taxon>
        <taxon>Pseudomonadati</taxon>
        <taxon>Pseudomonadota</taxon>
        <taxon>Gammaproteobacteria</taxon>
        <taxon>Lysobacterales</taxon>
        <taxon>Lysobacteraceae</taxon>
        <taxon>Xanthomonas</taxon>
    </lineage>
</organism>
<dbReference type="CDD" id="cd08662">
    <property type="entry name" value="M13"/>
    <property type="match status" value="1"/>
</dbReference>
<dbReference type="Gene3D" id="3.40.390.10">
    <property type="entry name" value="Collagenase (Catalytic Domain)"/>
    <property type="match status" value="1"/>
</dbReference>
<keyword evidence="8" id="KW-0732">Signal</keyword>
<dbReference type="InterPro" id="IPR018497">
    <property type="entry name" value="Peptidase_M13_C"/>
</dbReference>
<dbReference type="InterPro" id="IPR024079">
    <property type="entry name" value="MetalloPept_cat_dom_sf"/>
</dbReference>
<evidence type="ECO:0000313" key="12">
    <source>
        <dbReference type="Proteomes" id="UP000238191"/>
    </source>
</evidence>
<protein>
    <submittedName>
        <fullName evidence="11">Peptidase M13</fullName>
    </submittedName>
</protein>
<dbReference type="Pfam" id="PF01431">
    <property type="entry name" value="Peptidase_M13"/>
    <property type="match status" value="1"/>
</dbReference>
<dbReference type="Gene3D" id="1.10.1380.10">
    <property type="entry name" value="Neutral endopeptidase , domain2"/>
    <property type="match status" value="1"/>
</dbReference>
<name>A0A2S7D2J8_9XANT</name>
<keyword evidence="4" id="KW-0378">Hydrolase</keyword>
<keyword evidence="6" id="KW-0482">Metalloprotease</keyword>
<dbReference type="Proteomes" id="UP000238191">
    <property type="component" value="Unassembled WGS sequence"/>
</dbReference>
<dbReference type="EMBL" id="MDEI01000009">
    <property type="protein sequence ID" value="PPU67954.1"/>
    <property type="molecule type" value="Genomic_DNA"/>
</dbReference>
<dbReference type="GO" id="GO:0016485">
    <property type="term" value="P:protein processing"/>
    <property type="evidence" value="ECO:0007669"/>
    <property type="project" value="TreeGrafter"/>
</dbReference>
<evidence type="ECO:0000259" key="9">
    <source>
        <dbReference type="Pfam" id="PF01431"/>
    </source>
</evidence>
<keyword evidence="2" id="KW-0645">Protease</keyword>
<comment type="caution">
    <text evidence="11">The sequence shown here is derived from an EMBL/GenBank/DDBJ whole genome shotgun (WGS) entry which is preliminary data.</text>
</comment>
<feature type="domain" description="Peptidase M13 C-terminal" evidence="9">
    <location>
        <begin position="501"/>
        <end position="701"/>
    </location>
</feature>
<keyword evidence="5" id="KW-0862">Zinc</keyword>
<evidence type="ECO:0000256" key="3">
    <source>
        <dbReference type="ARBA" id="ARBA00022723"/>
    </source>
</evidence>
<feature type="region of interest" description="Disordered" evidence="7">
    <location>
        <begin position="29"/>
        <end position="50"/>
    </location>
</feature>
<evidence type="ECO:0000256" key="5">
    <source>
        <dbReference type="ARBA" id="ARBA00022833"/>
    </source>
</evidence>
<dbReference type="PROSITE" id="PS51885">
    <property type="entry name" value="NEPRILYSIN"/>
    <property type="match status" value="1"/>
</dbReference>
<reference evidence="12" key="1">
    <citation type="submission" date="2016-08" db="EMBL/GenBank/DDBJ databases">
        <authorList>
            <person name="Merda D."/>
            <person name="Briand M."/>
            <person name="Taghouti G."/>
            <person name="Carrere S."/>
            <person name="Gouzy J."/>
            <person name="Portier P."/>
            <person name="Jacques M.-A."/>
            <person name="Fischer-Le Saux M."/>
        </authorList>
    </citation>
    <scope>NUCLEOTIDE SEQUENCE [LARGE SCALE GENOMIC DNA]</scope>
    <source>
        <strain evidence="12">CFBP4643</strain>
    </source>
</reference>
<keyword evidence="3" id="KW-0479">Metal-binding</keyword>
<dbReference type="GO" id="GO:0005886">
    <property type="term" value="C:plasma membrane"/>
    <property type="evidence" value="ECO:0007669"/>
    <property type="project" value="TreeGrafter"/>
</dbReference>
<dbReference type="PRINTS" id="PR00786">
    <property type="entry name" value="NEPRILYSIN"/>
</dbReference>
<evidence type="ECO:0000259" key="10">
    <source>
        <dbReference type="Pfam" id="PF05649"/>
    </source>
</evidence>